<dbReference type="NCBIfam" id="TIGR03373">
    <property type="entry name" value="VI_minor_4"/>
    <property type="match status" value="1"/>
</dbReference>
<protein>
    <submittedName>
        <fullName evidence="1">Type VI secretion system-associated protein TagF</fullName>
    </submittedName>
</protein>
<dbReference type="InterPro" id="IPR017748">
    <property type="entry name" value="TagF"/>
</dbReference>
<name>A0A6P1E210_9GAMM</name>
<accession>A0A6P1E210</accession>
<dbReference type="Gene3D" id="3.40.1730.10">
    <property type="entry name" value="pa0076 domain"/>
    <property type="match status" value="1"/>
</dbReference>
<reference evidence="2" key="1">
    <citation type="journal article" date="2020" name="Microbiol. Resour. Announc.">
        <title>Draft Genome Sequences of Thiorhodococcus mannitoliphagus and Thiorhodococcus minor, Purple Sulfur Photosynthetic Bacteria in the Gammaproteobacterial Family Chromatiaceae.</title>
        <authorList>
            <person name="Aviles F.A."/>
            <person name="Meyer T.E."/>
            <person name="Kyndt J.A."/>
        </authorList>
    </citation>
    <scope>NUCLEOTIDE SEQUENCE [LARGE SCALE GENOMIC DNA]</scope>
    <source>
        <strain evidence="2">DSM 18266</strain>
    </source>
</reference>
<proteinExistence type="predicted"/>
<comment type="caution">
    <text evidence="1">The sequence shown here is derived from an EMBL/GenBank/DDBJ whole genome shotgun (WGS) entry which is preliminary data.</text>
</comment>
<dbReference type="InterPro" id="IPR038225">
    <property type="entry name" value="TagF_sf"/>
</dbReference>
<evidence type="ECO:0000313" key="2">
    <source>
        <dbReference type="Proteomes" id="UP000471640"/>
    </source>
</evidence>
<sequence>MNGKEQATPGFYGKLPGLGDFVSRRLPVDFTQPWDLWLRESLASSQAQMGDDWLSAYLT</sequence>
<evidence type="ECO:0000313" key="1">
    <source>
        <dbReference type="EMBL" id="NEX23810.1"/>
    </source>
</evidence>
<gene>
    <name evidence="1" type="primary">tagF</name>
    <name evidence="1" type="ORF">G3480_26715</name>
</gene>
<dbReference type="AlphaFoldDB" id="A0A6P1E210"/>
<organism evidence="1 2">
    <name type="scientific">Thiorhodococcus mannitoliphagus</name>
    <dbReference type="NCBI Taxonomy" id="329406"/>
    <lineage>
        <taxon>Bacteria</taxon>
        <taxon>Pseudomonadati</taxon>
        <taxon>Pseudomonadota</taxon>
        <taxon>Gammaproteobacteria</taxon>
        <taxon>Chromatiales</taxon>
        <taxon>Chromatiaceae</taxon>
        <taxon>Thiorhodococcus</taxon>
    </lineage>
</organism>
<dbReference type="Proteomes" id="UP000471640">
    <property type="component" value="Unassembled WGS sequence"/>
</dbReference>
<keyword evidence="2" id="KW-1185">Reference proteome</keyword>
<feature type="non-terminal residue" evidence="1">
    <location>
        <position position="59"/>
    </location>
</feature>
<dbReference type="EMBL" id="JAAIJR010000334">
    <property type="protein sequence ID" value="NEX23810.1"/>
    <property type="molecule type" value="Genomic_DNA"/>
</dbReference>
<dbReference type="Pfam" id="PF09867">
    <property type="entry name" value="TagF_N"/>
    <property type="match status" value="1"/>
</dbReference>
<reference evidence="1 2" key="2">
    <citation type="submission" date="2020-02" db="EMBL/GenBank/DDBJ databases">
        <title>Genome sequences of Thiorhodococcus mannitoliphagus and Thiorhodococcus minor, purple sulfur photosynthetic bacteria in the gammaproteobacterial family, Chromatiaceae.</title>
        <authorList>
            <person name="Aviles F.A."/>
            <person name="Meyer T.E."/>
            <person name="Kyndt J.A."/>
        </authorList>
    </citation>
    <scope>NUCLEOTIDE SEQUENCE [LARGE SCALE GENOMIC DNA]</scope>
    <source>
        <strain evidence="1 2">DSM 18266</strain>
    </source>
</reference>